<dbReference type="InterPro" id="IPR048307">
    <property type="entry name" value="STT3_N"/>
</dbReference>
<evidence type="ECO:0000256" key="15">
    <source>
        <dbReference type="ARBA" id="ARBA00048829"/>
    </source>
</evidence>
<evidence type="ECO:0000256" key="5">
    <source>
        <dbReference type="ARBA" id="ARBA00010810"/>
    </source>
</evidence>
<comment type="catalytic activity">
    <reaction evidence="15">
        <text>a di-trans,poly-cis-dolichyl diphosphooligosaccharide + L-asparaginyl-[protein] = N(4)-(oligosaccharide-(1-&gt;4)-N-acetyl-beta-D-glucosaminyl-(1-&gt;4)-N-acetyl-beta-D-glucosaminyl)-L-asparaginyl-[protein] + a di-trans,poly-cis-dolichyl diphosphate + H(+)</text>
        <dbReference type="Rhea" id="RHEA:22980"/>
        <dbReference type="Rhea" id="RHEA-COMP:12804"/>
        <dbReference type="Rhea" id="RHEA-COMP:12805"/>
        <dbReference type="Rhea" id="RHEA-COMP:19506"/>
        <dbReference type="Rhea" id="RHEA-COMP:19509"/>
        <dbReference type="ChEBI" id="CHEBI:15378"/>
        <dbReference type="ChEBI" id="CHEBI:50347"/>
        <dbReference type="ChEBI" id="CHEBI:57497"/>
        <dbReference type="ChEBI" id="CHEBI:57570"/>
        <dbReference type="ChEBI" id="CHEBI:132529"/>
        <dbReference type="EC" id="2.4.99.18"/>
    </reaction>
</comment>
<dbReference type="UniPathway" id="UPA00378"/>
<evidence type="ECO:0000256" key="13">
    <source>
        <dbReference type="ARBA" id="ARBA00023136"/>
    </source>
</evidence>
<keyword evidence="7" id="KW-0328">Glycosyltransferase</keyword>
<dbReference type="Gene3D" id="3.40.50.12610">
    <property type="match status" value="1"/>
</dbReference>
<dbReference type="GO" id="GO:0004579">
    <property type="term" value="F:dolichyl-diphosphooligosaccharide-protein glycotransferase activity"/>
    <property type="evidence" value="ECO:0007669"/>
    <property type="project" value="UniProtKB-EC"/>
</dbReference>
<keyword evidence="21" id="KW-1185">Reference proteome</keyword>
<keyword evidence="12 17" id="KW-1133">Transmembrane helix</keyword>
<evidence type="ECO:0000256" key="11">
    <source>
        <dbReference type="ARBA" id="ARBA00022842"/>
    </source>
</evidence>
<feature type="transmembrane region" description="Helical" evidence="17">
    <location>
        <begin position="226"/>
        <end position="244"/>
    </location>
</feature>
<evidence type="ECO:0000256" key="16">
    <source>
        <dbReference type="SAM" id="MobiDB-lite"/>
    </source>
</evidence>
<comment type="cofactor">
    <cofactor evidence="2">
        <name>Mg(2+)</name>
        <dbReference type="ChEBI" id="CHEBI:18420"/>
    </cofactor>
</comment>
<name>A0A8C9FZB1_PAVCR</name>
<evidence type="ECO:0000256" key="17">
    <source>
        <dbReference type="SAM" id="Phobius"/>
    </source>
</evidence>
<keyword evidence="8" id="KW-0808">Transferase</keyword>
<dbReference type="PANTHER" id="PTHR13872:SF1">
    <property type="entry name" value="DOLICHYL-DIPHOSPHOOLIGOSACCHARIDE--PROTEIN GLYCOSYLTRANSFERASE SUBUNIT STT3B"/>
    <property type="match status" value="1"/>
</dbReference>
<evidence type="ECO:0000313" key="20">
    <source>
        <dbReference type="Ensembl" id="ENSPSTP00000022529.1"/>
    </source>
</evidence>
<evidence type="ECO:0000256" key="9">
    <source>
        <dbReference type="ARBA" id="ARBA00022692"/>
    </source>
</evidence>
<evidence type="ECO:0000256" key="7">
    <source>
        <dbReference type="ARBA" id="ARBA00022676"/>
    </source>
</evidence>
<keyword evidence="10" id="KW-0479">Metal-binding</keyword>
<reference evidence="20" key="2">
    <citation type="submission" date="2025-09" db="UniProtKB">
        <authorList>
            <consortium name="Ensembl"/>
        </authorList>
    </citation>
    <scope>IDENTIFICATION</scope>
</reference>
<dbReference type="InterPro" id="IPR048999">
    <property type="entry name" value="STT3-PglB_core"/>
</dbReference>
<accession>A0A8C9FZB1</accession>
<keyword evidence="11" id="KW-0460">Magnesium</keyword>
<dbReference type="InterPro" id="IPR003674">
    <property type="entry name" value="Oligo_trans_STT3"/>
</dbReference>
<evidence type="ECO:0000256" key="1">
    <source>
        <dbReference type="ARBA" id="ARBA00001936"/>
    </source>
</evidence>
<dbReference type="GO" id="GO:0016020">
    <property type="term" value="C:membrane"/>
    <property type="evidence" value="ECO:0007669"/>
    <property type="project" value="InterPro"/>
</dbReference>
<evidence type="ECO:0000256" key="2">
    <source>
        <dbReference type="ARBA" id="ARBA00001946"/>
    </source>
</evidence>
<proteinExistence type="inferred from homology"/>
<feature type="transmembrane region" description="Helical" evidence="17">
    <location>
        <begin position="107"/>
        <end position="125"/>
    </location>
</feature>
<keyword evidence="14" id="KW-0464">Manganese</keyword>
<organism evidence="20 21">
    <name type="scientific">Pavo cristatus</name>
    <name type="common">Indian peafowl</name>
    <name type="synonym">Blue peafowl</name>
    <dbReference type="NCBI Taxonomy" id="9049"/>
    <lineage>
        <taxon>Eukaryota</taxon>
        <taxon>Metazoa</taxon>
        <taxon>Chordata</taxon>
        <taxon>Craniata</taxon>
        <taxon>Vertebrata</taxon>
        <taxon>Euteleostomi</taxon>
        <taxon>Archelosauria</taxon>
        <taxon>Archosauria</taxon>
        <taxon>Dinosauria</taxon>
        <taxon>Saurischia</taxon>
        <taxon>Theropoda</taxon>
        <taxon>Coelurosauria</taxon>
        <taxon>Aves</taxon>
        <taxon>Neognathae</taxon>
        <taxon>Galloanserae</taxon>
        <taxon>Galliformes</taxon>
        <taxon>Phasianidae</taxon>
        <taxon>Phasianinae</taxon>
        <taxon>Pavo</taxon>
    </lineage>
</organism>
<keyword evidence="13 17" id="KW-0472">Membrane</keyword>
<evidence type="ECO:0000259" key="18">
    <source>
        <dbReference type="Pfam" id="PF02516"/>
    </source>
</evidence>
<evidence type="ECO:0000256" key="12">
    <source>
        <dbReference type="ARBA" id="ARBA00022989"/>
    </source>
</evidence>
<evidence type="ECO:0000256" key="4">
    <source>
        <dbReference type="ARBA" id="ARBA00004922"/>
    </source>
</evidence>
<feature type="transmembrane region" description="Helical" evidence="17">
    <location>
        <begin position="152"/>
        <end position="168"/>
    </location>
</feature>
<evidence type="ECO:0000256" key="10">
    <source>
        <dbReference type="ARBA" id="ARBA00022723"/>
    </source>
</evidence>
<dbReference type="GO" id="GO:0012505">
    <property type="term" value="C:endomembrane system"/>
    <property type="evidence" value="ECO:0007669"/>
    <property type="project" value="UniProtKB-SubCell"/>
</dbReference>
<feature type="domain" description="STT3/PglB/AglB core" evidence="19">
    <location>
        <begin position="387"/>
        <end position="443"/>
    </location>
</feature>
<feature type="domain" description="Oligosaccharyl transferase STT3 N-terminal" evidence="18">
    <location>
        <begin position="158"/>
        <end position="257"/>
    </location>
</feature>
<dbReference type="GO" id="GO:0043687">
    <property type="term" value="P:post-translational protein modification"/>
    <property type="evidence" value="ECO:0007669"/>
    <property type="project" value="TreeGrafter"/>
</dbReference>
<evidence type="ECO:0000259" key="19">
    <source>
        <dbReference type="Pfam" id="PF21436"/>
    </source>
</evidence>
<comment type="cofactor">
    <cofactor evidence="1">
        <name>Mn(2+)</name>
        <dbReference type="ChEBI" id="CHEBI:29035"/>
    </cofactor>
</comment>
<feature type="domain" description="Oligosaccharyl transferase STT3 N-terminal" evidence="18">
    <location>
        <begin position="75"/>
        <end position="134"/>
    </location>
</feature>
<comment type="pathway">
    <text evidence="4">Protein modification; protein glycosylation.</text>
</comment>
<comment type="subcellular location">
    <subcellularLocation>
        <location evidence="3">Endomembrane system</location>
        <topology evidence="3">Multi-pass membrane protein</topology>
    </subcellularLocation>
</comment>
<dbReference type="AlphaFoldDB" id="A0A8C9FZB1"/>
<dbReference type="GO" id="GO:0018279">
    <property type="term" value="P:protein N-linked glycosylation via asparagine"/>
    <property type="evidence" value="ECO:0007669"/>
    <property type="project" value="TreeGrafter"/>
</dbReference>
<feature type="region of interest" description="Disordered" evidence="16">
    <location>
        <begin position="277"/>
        <end position="298"/>
    </location>
</feature>
<dbReference type="PANTHER" id="PTHR13872">
    <property type="entry name" value="DOLICHYL-DIPHOSPHOOLIGOSACCHARIDE--PROTEIN GLYCOSYLTRANSFERASE SUBUNIT"/>
    <property type="match status" value="1"/>
</dbReference>
<dbReference type="Ensembl" id="ENSPSTT00000023667.1">
    <property type="protein sequence ID" value="ENSPSTP00000022529.1"/>
    <property type="gene ID" value="ENSPSTG00000016532.1"/>
</dbReference>
<evidence type="ECO:0000313" key="21">
    <source>
        <dbReference type="Proteomes" id="UP000694428"/>
    </source>
</evidence>
<comment type="similarity">
    <text evidence="5">Belongs to the STT3 family.</text>
</comment>
<evidence type="ECO:0000256" key="14">
    <source>
        <dbReference type="ARBA" id="ARBA00023211"/>
    </source>
</evidence>
<dbReference type="EC" id="2.4.99.18" evidence="6"/>
<dbReference type="Pfam" id="PF21436">
    <property type="entry name" value="STT3-PglB_core"/>
    <property type="match status" value="1"/>
</dbReference>
<reference evidence="20" key="1">
    <citation type="submission" date="2025-08" db="UniProtKB">
        <authorList>
            <consortium name="Ensembl"/>
        </authorList>
    </citation>
    <scope>IDENTIFICATION</scope>
</reference>
<feature type="transmembrane region" description="Helical" evidence="17">
    <location>
        <begin position="197"/>
        <end position="219"/>
    </location>
</feature>
<dbReference type="Pfam" id="PF02516">
    <property type="entry name" value="STT3"/>
    <property type="match status" value="2"/>
</dbReference>
<protein>
    <recommendedName>
        <fullName evidence="6">dolichyl-diphosphooligosaccharide--protein glycotransferase</fullName>
        <ecNumber evidence="6">2.4.99.18</ecNumber>
    </recommendedName>
</protein>
<dbReference type="Proteomes" id="UP000694428">
    <property type="component" value="Unplaced"/>
</dbReference>
<dbReference type="GO" id="GO:0046872">
    <property type="term" value="F:metal ion binding"/>
    <property type="evidence" value="ECO:0007669"/>
    <property type="project" value="UniProtKB-KW"/>
</dbReference>
<sequence>MELPYLTTLRSRATSVLHKLLQNCVNQIYFTDNCIALFNDGISPLSVLYKIVFLSQFIDPAIPLVKSGLFVYYTWLFLKVKSVKTGSVFWTICCCLSYFYMVSAWGGYVFIINLIPLHVFVLLLMQRYSRRVYIGKFCSLNCRCRVPRQQKVFFPLFSFSGYIAPWSGRFYSLWDTGYAKIHIPIIASVSEHQPTTWVSFFFDLHILVCTFPAGLWFCIKNINDERVFVALYAISAVYFAGVMVRLMLTLTPVVCMLSAIAFSNVFERYLGDDMKRENPPIEDSSDEDDKRNPGNLYDKAGKVRKHVSEQEKTEEGLGPNIKNIVTMLMLMLLMMFAVHCTWVTSNAYSSPSVVLASYNHDGTRNILDDFREAYYWLRQNTDEHARVMSWWDYGYQIAGMANRTTLVDNNTWNNSHIALVGKAMSSNESAAYEIMRSLDVDYVLIIFGGVIGYSGDDINKFLWMVRIAEGEHPKDIRVSGNARRETAGFLAECVLYLHLRFFSGLYVVTVDALTSLEQWMCQFCLKAVLIQHQLDVVAPTTKGFPTKESVNPERAWGQWLNSDCLSAC</sequence>
<evidence type="ECO:0000256" key="6">
    <source>
        <dbReference type="ARBA" id="ARBA00012605"/>
    </source>
</evidence>
<keyword evidence="9 17" id="KW-0812">Transmembrane</keyword>
<evidence type="ECO:0000256" key="8">
    <source>
        <dbReference type="ARBA" id="ARBA00022679"/>
    </source>
</evidence>
<evidence type="ECO:0000256" key="3">
    <source>
        <dbReference type="ARBA" id="ARBA00004127"/>
    </source>
</evidence>